<proteinExistence type="inferred from homology"/>
<keyword evidence="3" id="KW-0732">Signal</keyword>
<evidence type="ECO:0000259" key="6">
    <source>
        <dbReference type="Pfam" id="PF01120"/>
    </source>
</evidence>
<name>A0A6N2R3B4_BLAHA</name>
<evidence type="ECO:0000256" key="5">
    <source>
        <dbReference type="ARBA" id="ARBA00023295"/>
    </source>
</evidence>
<evidence type="ECO:0000256" key="2">
    <source>
        <dbReference type="ARBA" id="ARBA00012662"/>
    </source>
</evidence>
<comment type="similarity">
    <text evidence="1">Belongs to the glycosyl hydrolase 29 family.</text>
</comment>
<evidence type="ECO:0000313" key="7">
    <source>
        <dbReference type="EMBL" id="VYS75297.1"/>
    </source>
</evidence>
<dbReference type="EC" id="3.2.1.51" evidence="2"/>
<feature type="domain" description="Glycoside hydrolase family 29 N-terminal" evidence="6">
    <location>
        <begin position="8"/>
        <end position="163"/>
    </location>
</feature>
<keyword evidence="5" id="KW-0326">Glycosidase</keyword>
<dbReference type="GO" id="GO:0016139">
    <property type="term" value="P:glycoside catabolic process"/>
    <property type="evidence" value="ECO:0007669"/>
    <property type="project" value="TreeGrafter"/>
</dbReference>
<dbReference type="AlphaFoldDB" id="A0A6N2R3B4"/>
<dbReference type="EMBL" id="CACRSY010000004">
    <property type="protein sequence ID" value="VYS75297.1"/>
    <property type="molecule type" value="Genomic_DNA"/>
</dbReference>
<sequence>MGRDNSHKDYQYYLDHKVKPQLKELLTNYGKIALIWFDTPLSTTKEQSRELFDTVKSLQPDCIVSGRIGNDLGEYMTTSDNFLPRLSYEGDWELPATLNDTWGYKIGDENFKSPDEVIRLLLKVVSRGGNYLLNIGPDGTGAVPKGSLDVLNEVGKYVKENGEGIFGTKAMPYYPYELDWAELTRKEHKLYVHVLKKREYIELPNIANHSVSAKVLKNDRALEPQNTLNCEEISTIVIHLPKDLWKETNYCVEITLQEEGLEFLSL</sequence>
<organism evidence="7">
    <name type="scientific">Blautia hansenii</name>
    <name type="common">Ruminococcus hansenii</name>
    <dbReference type="NCBI Taxonomy" id="1322"/>
    <lineage>
        <taxon>Bacteria</taxon>
        <taxon>Bacillati</taxon>
        <taxon>Bacillota</taxon>
        <taxon>Clostridia</taxon>
        <taxon>Lachnospirales</taxon>
        <taxon>Lachnospiraceae</taxon>
        <taxon>Blautia</taxon>
    </lineage>
</organism>
<dbReference type="PANTHER" id="PTHR10030">
    <property type="entry name" value="ALPHA-L-FUCOSIDASE"/>
    <property type="match status" value="1"/>
</dbReference>
<dbReference type="PANTHER" id="PTHR10030:SF37">
    <property type="entry name" value="ALPHA-L-FUCOSIDASE-RELATED"/>
    <property type="match status" value="1"/>
</dbReference>
<accession>A0A6N2R3B4</accession>
<dbReference type="InterPro" id="IPR057739">
    <property type="entry name" value="Glyco_hydro_29_N"/>
</dbReference>
<dbReference type="GO" id="GO:0004560">
    <property type="term" value="F:alpha-L-fucosidase activity"/>
    <property type="evidence" value="ECO:0007669"/>
    <property type="project" value="InterPro"/>
</dbReference>
<dbReference type="Pfam" id="PF01120">
    <property type="entry name" value="Alpha_L_fucos"/>
    <property type="match status" value="1"/>
</dbReference>
<gene>
    <name evidence="7" type="ORF">BHLFYP23_01425</name>
</gene>
<dbReference type="RefSeq" id="WP_156341762.1">
    <property type="nucleotide sequence ID" value="NZ_CACRSY010000004.1"/>
</dbReference>
<keyword evidence="4" id="KW-0378">Hydrolase</keyword>
<evidence type="ECO:0000256" key="3">
    <source>
        <dbReference type="ARBA" id="ARBA00022729"/>
    </source>
</evidence>
<reference evidence="7" key="1">
    <citation type="submission" date="2019-11" db="EMBL/GenBank/DDBJ databases">
        <authorList>
            <person name="Feng L."/>
        </authorList>
    </citation>
    <scope>NUCLEOTIDE SEQUENCE</scope>
    <source>
        <strain evidence="7">BhanseniiLFYP23</strain>
    </source>
</reference>
<protein>
    <recommendedName>
        <fullName evidence="2">alpha-L-fucosidase</fullName>
        <ecNumber evidence="2">3.2.1.51</ecNumber>
    </recommendedName>
</protein>
<evidence type="ECO:0000256" key="1">
    <source>
        <dbReference type="ARBA" id="ARBA00007951"/>
    </source>
</evidence>
<dbReference type="GO" id="GO:0005764">
    <property type="term" value="C:lysosome"/>
    <property type="evidence" value="ECO:0007669"/>
    <property type="project" value="TreeGrafter"/>
</dbReference>
<dbReference type="InterPro" id="IPR017853">
    <property type="entry name" value="GH"/>
</dbReference>
<dbReference type="SMART" id="SM00812">
    <property type="entry name" value="Alpha_L_fucos"/>
    <property type="match status" value="1"/>
</dbReference>
<dbReference type="InterPro" id="IPR000933">
    <property type="entry name" value="Glyco_hydro_29"/>
</dbReference>
<evidence type="ECO:0000256" key="4">
    <source>
        <dbReference type="ARBA" id="ARBA00022801"/>
    </source>
</evidence>
<dbReference type="SUPFAM" id="SSF51445">
    <property type="entry name" value="(Trans)glycosidases"/>
    <property type="match status" value="1"/>
</dbReference>
<dbReference type="GO" id="GO:0006004">
    <property type="term" value="P:fucose metabolic process"/>
    <property type="evidence" value="ECO:0007669"/>
    <property type="project" value="TreeGrafter"/>
</dbReference>
<dbReference type="Gene3D" id="3.20.20.80">
    <property type="entry name" value="Glycosidases"/>
    <property type="match status" value="1"/>
</dbReference>